<comment type="caution">
    <text evidence="1">The sequence shown here is derived from an EMBL/GenBank/DDBJ whole genome shotgun (WGS) entry which is preliminary data.</text>
</comment>
<dbReference type="Gene3D" id="1.10.443.10">
    <property type="entry name" value="Intergrase catalytic core"/>
    <property type="match status" value="1"/>
</dbReference>
<dbReference type="RefSeq" id="WP_196123992.1">
    <property type="nucleotide sequence ID" value="NZ_JADPMR010000003.1"/>
</dbReference>
<keyword evidence="2" id="KW-1185">Reference proteome</keyword>
<gene>
    <name evidence="1" type="ORF">I1A42_15655</name>
</gene>
<evidence type="ECO:0000313" key="2">
    <source>
        <dbReference type="Proteomes" id="UP000597206"/>
    </source>
</evidence>
<dbReference type="InterPro" id="IPR013762">
    <property type="entry name" value="Integrase-like_cat_sf"/>
</dbReference>
<evidence type="ECO:0000313" key="1">
    <source>
        <dbReference type="EMBL" id="MBF9001912.1"/>
    </source>
</evidence>
<name>A0ABS0GHM2_9VIBR</name>
<organism evidence="1 2">
    <name type="scientific">Vibrio nitrifigilis</name>
    <dbReference type="NCBI Taxonomy" id="2789781"/>
    <lineage>
        <taxon>Bacteria</taxon>
        <taxon>Pseudomonadati</taxon>
        <taxon>Pseudomonadota</taxon>
        <taxon>Gammaproteobacteria</taxon>
        <taxon>Vibrionales</taxon>
        <taxon>Vibrionaceae</taxon>
        <taxon>Vibrio</taxon>
    </lineage>
</organism>
<protein>
    <submittedName>
        <fullName evidence="1">Integrase</fullName>
    </submittedName>
</protein>
<dbReference type="Proteomes" id="UP000597206">
    <property type="component" value="Unassembled WGS sequence"/>
</dbReference>
<sequence>MLSFENSQDLESTLGVMRSVGGNKDYLQQELFPALLRGNWEELDKMVVYQDERKTILFGEDAWMFAQSAYKGKNKSNIYFHIKLEQGENVIELRPNERHLVNQVKCIAVANMWFSGQNIELSSLKSKIDSLRNCIAKLFKRGITSFEDLNQEHIEILVDDGFFDMSDPKVFTGLNYLPALKGLLPFTVNFYRLTHKMFNARPDDTEGTLVIPPRIYFAALTEYSKRIAKAYGLRDEIEQAVEQMLSFYKYEEKRILLDVRNGKRYQPIKGYEKNWERFTQALESEGVALVDKGKNPRWMEIFTSLKTRILLKKSQFRRFNVYIGDTVYDWGRFRRYLVSLSAEASWLCLALSGMRIDELYRISPVYGAQDKKFDRNGDESGTGKEQIYFLTTRQSKITLNSQTKNDVFVTTETGWKAFHVLNAIHTPYRNRFAENDSHRMFANLQKVTYFTSVGKSALGKGVINNFNKNNVDSILILDDMGYLQTSDPTQTSFKLGDRFCFTCHQLRRSLAYYLIGYELCSFPALKQQLSHLSMAMTRWYARNAFSFEKIYSEIQKERITQQAEIFARIYQKMANCERIAGGKGQAISREGASYFEDGVNKRKLSKEYWIDLLTNGKAHLHAVAPGMYCTNTQCSMRINIDLTECVDCEYDFIENAVYAEVSRMDATRNIEFLNENNELNSSSATKYYMQVKAAEEIMDDLAFEHDKYEFAADVLNLVIDTTMVA</sequence>
<reference evidence="1 2" key="1">
    <citation type="submission" date="2020-11" db="EMBL/GenBank/DDBJ databases">
        <title>Vibrio nitrifigilis sp. nov., a marine nitrogen-fixing bacterium isolated from the lagoon sediment of an islet inside an atoll.</title>
        <authorList>
            <person name="Wang L.-T."/>
            <person name="Shieh W.Y."/>
        </authorList>
    </citation>
    <scope>NUCLEOTIDE SEQUENCE [LARGE SCALE GENOMIC DNA]</scope>
    <source>
        <strain evidence="1 2">NFV-1</strain>
    </source>
</reference>
<proteinExistence type="predicted"/>
<dbReference type="EMBL" id="JADPMR010000003">
    <property type="protein sequence ID" value="MBF9001912.1"/>
    <property type="molecule type" value="Genomic_DNA"/>
</dbReference>
<accession>A0ABS0GHM2</accession>